<evidence type="ECO:0000256" key="16">
    <source>
        <dbReference type="SAM" id="MobiDB-lite"/>
    </source>
</evidence>
<evidence type="ECO:0000259" key="17">
    <source>
        <dbReference type="PROSITE" id="PS50011"/>
    </source>
</evidence>
<dbReference type="GO" id="GO:0035556">
    <property type="term" value="P:intracellular signal transduction"/>
    <property type="evidence" value="ECO:0007669"/>
    <property type="project" value="InterPro"/>
</dbReference>
<dbReference type="InterPro" id="IPR000719">
    <property type="entry name" value="Prot_kinase_dom"/>
</dbReference>
<evidence type="ECO:0000256" key="12">
    <source>
        <dbReference type="ARBA" id="ARBA00023239"/>
    </source>
</evidence>
<dbReference type="GO" id="GO:0004672">
    <property type="term" value="F:protein kinase activity"/>
    <property type="evidence" value="ECO:0007669"/>
    <property type="project" value="InterPro"/>
</dbReference>
<evidence type="ECO:0000256" key="7">
    <source>
        <dbReference type="ARBA" id="ARBA00022989"/>
    </source>
</evidence>
<evidence type="ECO:0000256" key="6">
    <source>
        <dbReference type="ARBA" id="ARBA00022741"/>
    </source>
</evidence>
<evidence type="ECO:0000256" key="13">
    <source>
        <dbReference type="ARBA" id="ARBA00023293"/>
    </source>
</evidence>
<name>A0A6I9XJS3_9HYME</name>
<dbReference type="GO" id="GO:0005525">
    <property type="term" value="F:GTP binding"/>
    <property type="evidence" value="ECO:0007669"/>
    <property type="project" value="UniProtKB-KW"/>
</dbReference>
<evidence type="ECO:0000256" key="11">
    <source>
        <dbReference type="ARBA" id="ARBA00023180"/>
    </source>
</evidence>
<dbReference type="GO" id="GO:0001653">
    <property type="term" value="F:peptide receptor activity"/>
    <property type="evidence" value="ECO:0007669"/>
    <property type="project" value="TreeGrafter"/>
</dbReference>
<evidence type="ECO:0000313" key="20">
    <source>
        <dbReference type="RefSeq" id="XP_011646009.1"/>
    </source>
</evidence>
<dbReference type="OrthoDB" id="5984008at2759"/>
<dbReference type="InterPro" id="IPR011009">
    <property type="entry name" value="Kinase-like_dom_sf"/>
</dbReference>
<dbReference type="SUPFAM" id="SSF55073">
    <property type="entry name" value="Nucleotide cyclase"/>
    <property type="match status" value="1"/>
</dbReference>
<dbReference type="RefSeq" id="XP_011646009.1">
    <property type="nucleotide sequence ID" value="XM_011647707.1"/>
</dbReference>
<reference evidence="20 21" key="1">
    <citation type="submission" date="2025-04" db="UniProtKB">
        <authorList>
            <consortium name="RefSeq"/>
        </authorList>
    </citation>
    <scope>IDENTIFICATION</scope>
</reference>
<dbReference type="CDD" id="cd14042">
    <property type="entry name" value="PK_GC-A_B"/>
    <property type="match status" value="1"/>
</dbReference>
<dbReference type="Gene3D" id="1.10.510.10">
    <property type="entry name" value="Transferase(Phosphotransferase) domain 1"/>
    <property type="match status" value="1"/>
</dbReference>
<dbReference type="Pfam" id="PF00211">
    <property type="entry name" value="Guanylate_cyc"/>
    <property type="match status" value="1"/>
</dbReference>
<comment type="similarity">
    <text evidence="14">Belongs to the adenylyl cyclase class-4/guanylyl cyclase family.</text>
</comment>
<dbReference type="GO" id="GO:0005524">
    <property type="term" value="F:ATP binding"/>
    <property type="evidence" value="ECO:0007669"/>
    <property type="project" value="InterPro"/>
</dbReference>
<dbReference type="InterPro" id="IPR001828">
    <property type="entry name" value="ANF_lig-bd_rcpt"/>
</dbReference>
<dbReference type="InterPro" id="IPR029787">
    <property type="entry name" value="Nucleotide_cyclase"/>
</dbReference>
<feature type="domain" description="Guanylate cyclase" evidence="18">
    <location>
        <begin position="987"/>
        <end position="1117"/>
    </location>
</feature>
<keyword evidence="10" id="KW-0675">Receptor</keyword>
<dbReference type="SUPFAM" id="SSF53822">
    <property type="entry name" value="Periplasmic binding protein-like I"/>
    <property type="match status" value="1"/>
</dbReference>
<evidence type="ECO:0000259" key="18">
    <source>
        <dbReference type="PROSITE" id="PS50125"/>
    </source>
</evidence>
<keyword evidence="7" id="KW-1133">Transmembrane helix</keyword>
<dbReference type="GO" id="GO:0005886">
    <property type="term" value="C:plasma membrane"/>
    <property type="evidence" value="ECO:0007669"/>
    <property type="project" value="TreeGrafter"/>
</dbReference>
<feature type="region of interest" description="Disordered" evidence="16">
    <location>
        <begin position="1397"/>
        <end position="1421"/>
    </location>
</feature>
<dbReference type="Pfam" id="PF07714">
    <property type="entry name" value="PK_Tyr_Ser-Thr"/>
    <property type="match status" value="1"/>
</dbReference>
<dbReference type="InterPro" id="IPR001245">
    <property type="entry name" value="Ser-Thr/Tyr_kinase_cat_dom"/>
</dbReference>
<keyword evidence="8" id="KW-0342">GTP-binding</keyword>
<dbReference type="Pfam" id="PF01094">
    <property type="entry name" value="ANF_receptor"/>
    <property type="match status" value="1"/>
</dbReference>
<keyword evidence="6" id="KW-0547">Nucleotide-binding</keyword>
<dbReference type="GeneID" id="105432764"/>
<dbReference type="CDD" id="cd06370">
    <property type="entry name" value="PBP1_SAP_GC-like"/>
    <property type="match status" value="1"/>
</dbReference>
<proteinExistence type="inferred from homology"/>
<evidence type="ECO:0000256" key="14">
    <source>
        <dbReference type="RuleBase" id="RU000405"/>
    </source>
</evidence>
<keyword evidence="9" id="KW-0472">Membrane</keyword>
<protein>
    <recommendedName>
        <fullName evidence="3 15">Guanylate cyclase</fullName>
        <ecNumber evidence="3 15">4.6.1.2</ecNumber>
    </recommendedName>
</protein>
<dbReference type="PROSITE" id="PS00452">
    <property type="entry name" value="GUANYLATE_CYCLASE_1"/>
    <property type="match status" value="1"/>
</dbReference>
<dbReference type="FunFam" id="3.40.50.2300:FF:000403">
    <property type="entry name" value="Guanylate cyclase"/>
    <property type="match status" value="1"/>
</dbReference>
<dbReference type="PROSITE" id="PS50011">
    <property type="entry name" value="PROTEIN_KINASE_DOM"/>
    <property type="match status" value="1"/>
</dbReference>
<feature type="compositionally biased region" description="Polar residues" evidence="16">
    <location>
        <begin position="1403"/>
        <end position="1413"/>
    </location>
</feature>
<gene>
    <name evidence="20 21" type="primary">LOC105432764</name>
</gene>
<keyword evidence="4" id="KW-0812">Transmembrane</keyword>
<evidence type="ECO:0000313" key="21">
    <source>
        <dbReference type="RefSeq" id="XP_025075566.1"/>
    </source>
</evidence>
<dbReference type="GO" id="GO:0007168">
    <property type="term" value="P:receptor guanylyl cyclase signaling pathway"/>
    <property type="evidence" value="ECO:0007669"/>
    <property type="project" value="TreeGrafter"/>
</dbReference>
<dbReference type="KEGG" id="pbar:105432764"/>
<dbReference type="InterPro" id="IPR001054">
    <property type="entry name" value="A/G_cyclase"/>
</dbReference>
<dbReference type="GO" id="GO:0004016">
    <property type="term" value="F:adenylate cyclase activity"/>
    <property type="evidence" value="ECO:0007669"/>
    <property type="project" value="TreeGrafter"/>
</dbReference>
<dbReference type="GO" id="GO:0004383">
    <property type="term" value="F:guanylate cyclase activity"/>
    <property type="evidence" value="ECO:0007669"/>
    <property type="project" value="UniProtKB-EC"/>
</dbReference>
<keyword evidence="19" id="KW-1185">Reference proteome</keyword>
<evidence type="ECO:0000256" key="10">
    <source>
        <dbReference type="ARBA" id="ARBA00023170"/>
    </source>
</evidence>
<feature type="region of interest" description="Disordered" evidence="16">
    <location>
        <begin position="1"/>
        <end position="50"/>
    </location>
</feature>
<feature type="region of interest" description="Disordered" evidence="16">
    <location>
        <begin position="1171"/>
        <end position="1250"/>
    </location>
</feature>
<dbReference type="Proteomes" id="UP000504615">
    <property type="component" value="Unplaced"/>
</dbReference>
<evidence type="ECO:0000256" key="4">
    <source>
        <dbReference type="ARBA" id="ARBA00022692"/>
    </source>
</evidence>
<dbReference type="Gene3D" id="3.30.70.1230">
    <property type="entry name" value="Nucleotide cyclase"/>
    <property type="match status" value="1"/>
</dbReference>
<dbReference type="InterPro" id="IPR050401">
    <property type="entry name" value="Cyclic_nucleotide_synthase"/>
</dbReference>
<dbReference type="PANTHER" id="PTHR11920:SF474">
    <property type="entry name" value="RECEPTOR-TYPE GUANYLATE CYCLASE GYC76C"/>
    <property type="match status" value="1"/>
</dbReference>
<dbReference type="SMART" id="SM00044">
    <property type="entry name" value="CYCc"/>
    <property type="match status" value="1"/>
</dbReference>
<evidence type="ECO:0000256" key="1">
    <source>
        <dbReference type="ARBA" id="ARBA00001436"/>
    </source>
</evidence>
<dbReference type="RefSeq" id="XP_025075566.1">
    <property type="nucleotide sequence ID" value="XM_025219781.1"/>
</dbReference>
<dbReference type="Gene3D" id="3.40.50.2300">
    <property type="match status" value="2"/>
</dbReference>
<dbReference type="InterPro" id="IPR018297">
    <property type="entry name" value="A/G_cyclase_CS"/>
</dbReference>
<dbReference type="FunFam" id="1.10.510.10:FF:000545">
    <property type="entry name" value="Guanylate cyclase"/>
    <property type="match status" value="1"/>
</dbReference>
<dbReference type="FunFam" id="3.30.70.1230:FF:000019">
    <property type="entry name" value="Guanylate cyclase"/>
    <property type="match status" value="1"/>
</dbReference>
<accession>A0A6I9XJS3</accession>
<comment type="subcellular location">
    <subcellularLocation>
        <location evidence="2">Membrane</location>
        <topology evidence="2">Single-pass type I membrane protein</topology>
    </subcellularLocation>
</comment>
<comment type="catalytic activity">
    <reaction evidence="1 15">
        <text>GTP = 3',5'-cyclic GMP + diphosphate</text>
        <dbReference type="Rhea" id="RHEA:13665"/>
        <dbReference type="ChEBI" id="CHEBI:33019"/>
        <dbReference type="ChEBI" id="CHEBI:37565"/>
        <dbReference type="ChEBI" id="CHEBI:57746"/>
        <dbReference type="EC" id="4.6.1.2"/>
    </reaction>
</comment>
<evidence type="ECO:0000256" key="9">
    <source>
        <dbReference type="ARBA" id="ARBA00023136"/>
    </source>
</evidence>
<evidence type="ECO:0000256" key="5">
    <source>
        <dbReference type="ARBA" id="ARBA00022729"/>
    </source>
</evidence>
<dbReference type="Gene3D" id="6.10.250.780">
    <property type="match status" value="1"/>
</dbReference>
<keyword evidence="12 14" id="KW-0456">Lyase</keyword>
<keyword evidence="5" id="KW-0732">Signal</keyword>
<dbReference type="PANTHER" id="PTHR11920">
    <property type="entry name" value="GUANYLYL CYCLASE"/>
    <property type="match status" value="1"/>
</dbReference>
<keyword evidence="13 15" id="KW-0141">cGMP biosynthesis</keyword>
<keyword evidence="11" id="KW-0325">Glycoprotein</keyword>
<feature type="domain" description="Protein kinase" evidence="17">
    <location>
        <begin position="638"/>
        <end position="923"/>
    </location>
</feature>
<evidence type="ECO:0000256" key="8">
    <source>
        <dbReference type="ARBA" id="ARBA00023134"/>
    </source>
</evidence>
<dbReference type="SUPFAM" id="SSF56112">
    <property type="entry name" value="Protein kinase-like (PK-like)"/>
    <property type="match status" value="1"/>
</dbReference>
<evidence type="ECO:0000256" key="2">
    <source>
        <dbReference type="ARBA" id="ARBA00004479"/>
    </source>
</evidence>
<organism evidence="19 20">
    <name type="scientific">Pogonomyrmex barbatus</name>
    <name type="common">red harvester ant</name>
    <dbReference type="NCBI Taxonomy" id="144034"/>
    <lineage>
        <taxon>Eukaryota</taxon>
        <taxon>Metazoa</taxon>
        <taxon>Ecdysozoa</taxon>
        <taxon>Arthropoda</taxon>
        <taxon>Hexapoda</taxon>
        <taxon>Insecta</taxon>
        <taxon>Pterygota</taxon>
        <taxon>Neoptera</taxon>
        <taxon>Endopterygota</taxon>
        <taxon>Hymenoptera</taxon>
        <taxon>Apocrita</taxon>
        <taxon>Aculeata</taxon>
        <taxon>Formicoidea</taxon>
        <taxon>Formicidae</taxon>
        <taxon>Myrmicinae</taxon>
        <taxon>Pogonomyrmex</taxon>
    </lineage>
</organism>
<evidence type="ECO:0000256" key="3">
    <source>
        <dbReference type="ARBA" id="ARBA00012202"/>
    </source>
</evidence>
<dbReference type="InterPro" id="IPR028082">
    <property type="entry name" value="Peripla_BP_I"/>
</dbReference>
<evidence type="ECO:0000256" key="15">
    <source>
        <dbReference type="RuleBase" id="RU003431"/>
    </source>
</evidence>
<evidence type="ECO:0000313" key="19">
    <source>
        <dbReference type="Proteomes" id="UP000504615"/>
    </source>
</evidence>
<dbReference type="PROSITE" id="PS50125">
    <property type="entry name" value="GUANYLATE_CYCLASE_2"/>
    <property type="match status" value="1"/>
</dbReference>
<feature type="compositionally biased region" description="Basic residues" evidence="16">
    <location>
        <begin position="10"/>
        <end position="32"/>
    </location>
</feature>
<dbReference type="CDD" id="cd07302">
    <property type="entry name" value="CHD"/>
    <property type="match status" value="1"/>
</dbReference>
<dbReference type="EC" id="4.6.1.2" evidence="3 15"/>
<sequence length="1468" mass="166020">MRPGPPVQPSRRRPPRRQHPYHQQQLHRKRNRQQQQQERRRPRPLPQPHSHGSRVLLVLLLLVSNPVVLGQIEPPESPAALAAPATQCQQVVPTVSSVSQKSSLWWGSNDTSSSSVQPRSLTIGYLTAIKGGLKDRQGLAISGALSMALEEVNNDKNILPNVKLVMRWSDTRGETVEATNAMIDMICDGVVAFFGPEGSCYVEAIVAQSRNIPMISYKCSDYKASKVKTFARTEPPDTQVTKSVIALLLHYGWHKFTIVSERAWATVARSLQEQATKNNLTVNHYKTVEDRHTCCEERLPCCQVSVWFQLIQETKNMTRIYIFLGTPMSLIDMMNSMQGQRLLDNGEYMVIHVDMMMYSQREAQKYLWKPEHFGTLRNCLEPKDFLKRARSLMVVVSTPPTQNYEKFSQKVREYSSKEPFNFVIPDLLKKYEKYVSIYAAYLYDSLKLYARALDQLIRDHPNHSIEELAKNGTLIIETIIKNHTYQSVSGATIKLDKYGDSEGNFSVLALKRVPFRRHNFSCEYQMLPVGQFQQGETLVYKSLPGAMDWPGKNKPEAEPGCGFLNEHCPKDDTHLRSIIVAAALAVLLFCATVITMSIYRRWKIEQEIEGLLWKIDPNEIHGYPHLDNMMSSPSKLSLVSAMSYESRCGGQVFAQTGHYHGVMVRIKELKFSKKKDISRDVMKEMRILREIRHGNLNSFIGACVEPMRILLITDYCAKGSLYDIIENEDIKLDDMFIASLIHDLIKGMLYIHESSLLVCHGNLKSSNCVVTSRWVLQVSDFGLHNMRHCAESDSIGEHQYYRSLFWKAPELLRNPHAPIKGTQAGDIYSFAIILYEILGRKGPYGNINLEPKEIIDRVKRFPEDGEPPFRPNLNILSESKANCADYIVSTITDCWAESPELRPDFKTIRTRLKKMKAGWHRNIMDQMMNMMEKYASNLEDLVTERTGLLLDEKKKTEDLLHRMLPKPVANCLTNGIGVEPEAFDLVTIYFSDIVGFTAMSAESTPFQVVNFLNDLYTLFDRIIRGYEVYKVETIGDAYMVVSGLPIRNGDQHAGQIASMSLELLNAVKHHTIPHRPQETLKLRIGIHTGPVVAGVVGLTMPRYCLFGDTVNTASRMESTGEPLRIHISKQCKEALDKIGGYKIEERGFVEMKGKGTVKTYWLTGATVTHRKNTENSNGDEHLPPLFCRPRKSPKLNPDSRYASLLDGLGAGSRRQSNVPYPVADDASSQCGGSSPVPRQLHTRKLERSPLSLTESISKTTLDNVSVQEEEEAQRCLNVKSVDDLFISTGPKLRKNARALSTIASSSSSDYPSQTVIRGSRSLDPLPTDVYNKRFESPNFWKENECTRIDSKADISEKMLNNNYPNGNIIMMSHTDNPPNEADPLLDDDNADKREIREKRSRSLDQVVSASSMDSVPDKKSSARKLLEIPPVSTIIQMFNGNGLRNSNVSLRRGILAGYDKQNERESVV</sequence>